<evidence type="ECO:0000313" key="4">
    <source>
        <dbReference type="Proteomes" id="UP000244378"/>
    </source>
</evidence>
<dbReference type="OrthoDB" id="8852350at2"/>
<dbReference type="Pfam" id="PF26362">
    <property type="entry name" value="DUF8093"/>
    <property type="match status" value="1"/>
</dbReference>
<accession>A0A2T7AUP3</accession>
<sequence length="488" mass="52940">MYHIKIVSIFRENVPPARFERIMRPDIAAQWINSVPDNTVRSLFSRYDRFQPTTRSSPYQTGRDLRKLVAQEFWYGNLVAIDESSRPWSSTTELYYINQKGELTPTHAPRSLSFPLGYIIVRYGEMVRAYGTLPPPTVRPAQVVKSKAAAGPELATPGKDMKQTAAQLKAMTKAERWQARKDLISKGNASIYPDAQIAAKRLADNNIAVEKAKLAENVYKTVNPLETTPGVPEGWKDISNDADALNKLGLKSKMLYDDPASPNFLARVYEPDQAVFGNDMNPTVVFRGSREPEFASVGDNLSSLWNKGELAPVKNGADWSNNFAQGVGKNSTYYQSAVGIGDTLAKSGQNVDIAGHSLGGGLASATAMASGKPAWTFNAAGLNSGTVEKYGGTVLGKTDDIQAYRVEGELLTKVQEVNVWEDLKTMKGLPGPTLLKEGVSALSPNAAGIPHDLPGGTGSALERHGIGQAINCIEQQKDEDIAIIGGRL</sequence>
<evidence type="ECO:0000313" key="3">
    <source>
        <dbReference type="EMBL" id="PUX15495.1"/>
    </source>
</evidence>
<proteinExistence type="predicted"/>
<dbReference type="InterPro" id="IPR058406">
    <property type="entry name" value="DUF8093"/>
</dbReference>
<feature type="domain" description="DUF8093" evidence="1">
    <location>
        <begin position="4"/>
        <end position="138"/>
    </location>
</feature>
<evidence type="ECO:0000313" key="2">
    <source>
        <dbReference type="EMBL" id="KAB0872484.1"/>
    </source>
</evidence>
<dbReference type="Proteomes" id="UP000244378">
    <property type="component" value="Unassembled WGS sequence"/>
</dbReference>
<name>A0A2T7AUP3_9ENTR</name>
<gene>
    <name evidence="3" type="ORF">AUN14_08355</name>
    <name evidence="2" type="ORF">FZI19_20125</name>
</gene>
<organism evidence="3 4">
    <name type="scientific">Cronobacter muytjensii</name>
    <dbReference type="NCBI Taxonomy" id="413501"/>
    <lineage>
        <taxon>Bacteria</taxon>
        <taxon>Pseudomonadati</taxon>
        <taxon>Pseudomonadota</taxon>
        <taxon>Gammaproteobacteria</taxon>
        <taxon>Enterobacterales</taxon>
        <taxon>Enterobacteriaceae</taxon>
        <taxon>Cronobacter</taxon>
    </lineage>
</organism>
<reference evidence="3 4" key="1">
    <citation type="submission" date="2016-12" db="EMBL/GenBank/DDBJ databases">
        <title>Analysis of the Molecular Diversity Among Cronobacter Species Isolated from Filth Flies Using a Pan Genomic DNA Microarray.</title>
        <authorList>
            <person name="Pava-Ripoll M."/>
            <person name="Tall B."/>
            <person name="Farber J."/>
            <person name="Fanning S."/>
            <person name="Lehner A."/>
            <person name="Stephan R."/>
            <person name="Pagotto F."/>
            <person name="Iverson C."/>
            <person name="Ziobro G."/>
            <person name="Miller A."/>
            <person name="Pearson R."/>
            <person name="Yan Q."/>
            <person name="Kim M."/>
            <person name="Jeong S."/>
            <person name="Park J."/>
            <person name="Jun S."/>
            <person name="Choi H."/>
            <person name="Chung T."/>
            <person name="Yoo Y."/>
            <person name="Park E."/>
            <person name="Hwang S."/>
            <person name="Lee B."/>
            <person name="Sathyamoorthy V."/>
            <person name="Carter L."/>
            <person name="Mammel M."/>
            <person name="Jackson S."/>
            <person name="Kothary M."/>
            <person name="Patel I."/>
            <person name="Grim C."/>
            <person name="Gopinath G."/>
            <person name="Gangiredla J."/>
            <person name="Chase H."/>
        </authorList>
    </citation>
    <scope>NUCLEOTIDE SEQUENCE [LARGE SCALE GENOMIC DNA]</scope>
    <source>
        <strain evidence="3 4">MOD1-Md1s</strain>
    </source>
</reference>
<dbReference type="Pfam" id="PF26363">
    <property type="entry name" value="Phospholipase-like"/>
    <property type="match status" value="1"/>
</dbReference>
<dbReference type="EMBL" id="MSAE01000014">
    <property type="protein sequence ID" value="PUX15495.1"/>
    <property type="molecule type" value="Genomic_DNA"/>
</dbReference>
<dbReference type="SUPFAM" id="SSF53474">
    <property type="entry name" value="alpha/beta-Hydrolases"/>
    <property type="match status" value="1"/>
</dbReference>
<evidence type="ECO:0000259" key="1">
    <source>
        <dbReference type="Pfam" id="PF26362"/>
    </source>
</evidence>
<reference evidence="2 5" key="2">
    <citation type="submission" date="2019-08" db="EMBL/GenBank/DDBJ databases">
        <title>Prevalence, distribution, and phylogeny of type two toxin-antitoxin genes possessed by Cronobacter species where C. sakazakii homologs follow sequence type lineages.</title>
        <authorList>
            <person name="Finkelstein S."/>
            <person name="Negrete F."/>
            <person name="Jang H."/>
            <person name="Gopinath G.R."/>
            <person name="Tall B.D."/>
        </authorList>
    </citation>
    <scope>NUCLEOTIDE SEQUENCE [LARGE SCALE GENOMIC DNA]</scope>
    <source>
        <strain evidence="2 5">MOD1_GK1257</strain>
    </source>
</reference>
<dbReference type="Gene3D" id="3.40.50.1820">
    <property type="entry name" value="alpha/beta hydrolase"/>
    <property type="match status" value="1"/>
</dbReference>
<evidence type="ECO:0000313" key="5">
    <source>
        <dbReference type="Proteomes" id="UP000469927"/>
    </source>
</evidence>
<dbReference type="Proteomes" id="UP000469927">
    <property type="component" value="Unassembled WGS sequence"/>
</dbReference>
<comment type="caution">
    <text evidence="3">The sequence shown here is derived from an EMBL/GenBank/DDBJ whole genome shotgun (WGS) entry which is preliminary data.</text>
</comment>
<dbReference type="InterPro" id="IPR029058">
    <property type="entry name" value="AB_hydrolase_fold"/>
</dbReference>
<dbReference type="EMBL" id="WAGD01000081">
    <property type="protein sequence ID" value="KAB0872484.1"/>
    <property type="molecule type" value="Genomic_DNA"/>
</dbReference>
<protein>
    <submittedName>
        <fullName evidence="3">Phospholipase</fullName>
    </submittedName>
</protein>
<keyword evidence="5" id="KW-1185">Reference proteome</keyword>
<dbReference type="AlphaFoldDB" id="A0A2T7AUP3"/>
<dbReference type="RefSeq" id="WP_075192953.1">
    <property type="nucleotide sequence ID" value="NZ_JADKNN010000016.1"/>
</dbReference>